<evidence type="ECO:0000313" key="2">
    <source>
        <dbReference type="EMBL" id="CAF4332852.1"/>
    </source>
</evidence>
<accession>A0A820JTP2</accession>
<feature type="compositionally biased region" description="Polar residues" evidence="1">
    <location>
        <begin position="119"/>
        <end position="137"/>
    </location>
</feature>
<evidence type="ECO:0000313" key="3">
    <source>
        <dbReference type="Proteomes" id="UP000663862"/>
    </source>
</evidence>
<dbReference type="EMBL" id="CAJOBQ010000342">
    <property type="protein sequence ID" value="CAF4332852.1"/>
    <property type="molecule type" value="Genomic_DNA"/>
</dbReference>
<proteinExistence type="predicted"/>
<protein>
    <submittedName>
        <fullName evidence="2">Uncharacterized protein</fullName>
    </submittedName>
</protein>
<feature type="compositionally biased region" description="Basic and acidic residues" evidence="1">
    <location>
        <begin position="109"/>
        <end position="118"/>
    </location>
</feature>
<evidence type="ECO:0000256" key="1">
    <source>
        <dbReference type="SAM" id="MobiDB-lite"/>
    </source>
</evidence>
<reference evidence="2" key="1">
    <citation type="submission" date="2021-02" db="EMBL/GenBank/DDBJ databases">
        <authorList>
            <person name="Nowell W R."/>
        </authorList>
    </citation>
    <scope>NUCLEOTIDE SEQUENCE</scope>
</reference>
<dbReference type="AlphaFoldDB" id="A0A820JTP2"/>
<comment type="caution">
    <text evidence="2">The sequence shown here is derived from an EMBL/GenBank/DDBJ whole genome shotgun (WGS) entry which is preliminary data.</text>
</comment>
<feature type="region of interest" description="Disordered" evidence="1">
    <location>
        <begin position="109"/>
        <end position="148"/>
    </location>
</feature>
<name>A0A820JTP2_9BILA</name>
<sequence>MEQQRGLDLRSEGELAIYDLLPSDRTVRNEVDRAAQYERNLLKTKLVAAADDCRLALISDDDNDVDDDVVDFTSTTIDTLPPPAKAILDMIKDCKSLVKYVKKANVNRERQLEREKQNINDSMNGEDPLTSTNNPSKAATLHQLSVVR</sequence>
<dbReference type="Proteomes" id="UP000663862">
    <property type="component" value="Unassembled WGS sequence"/>
</dbReference>
<organism evidence="2 3">
    <name type="scientific">Rotaria socialis</name>
    <dbReference type="NCBI Taxonomy" id="392032"/>
    <lineage>
        <taxon>Eukaryota</taxon>
        <taxon>Metazoa</taxon>
        <taxon>Spiralia</taxon>
        <taxon>Gnathifera</taxon>
        <taxon>Rotifera</taxon>
        <taxon>Eurotatoria</taxon>
        <taxon>Bdelloidea</taxon>
        <taxon>Philodinida</taxon>
        <taxon>Philodinidae</taxon>
        <taxon>Rotaria</taxon>
    </lineage>
</organism>
<gene>
    <name evidence="2" type="ORF">TSG867_LOCUS8334</name>
</gene>